<protein>
    <submittedName>
        <fullName evidence="2">Transposase</fullName>
    </submittedName>
</protein>
<dbReference type="PANTHER" id="PTHR30050:SF4">
    <property type="entry name" value="ATP-BINDING PROTEIN RV3427C IN INSERTION SEQUENCE-RELATED"/>
    <property type="match status" value="1"/>
</dbReference>
<dbReference type="Gene3D" id="3.40.50.300">
    <property type="entry name" value="P-loop containing nucleotide triphosphate hydrolases"/>
    <property type="match status" value="1"/>
</dbReference>
<proteinExistence type="predicted"/>
<dbReference type="CDD" id="cd00009">
    <property type="entry name" value="AAA"/>
    <property type="match status" value="1"/>
</dbReference>
<dbReference type="GO" id="GO:0006260">
    <property type="term" value="P:DNA replication"/>
    <property type="evidence" value="ECO:0007669"/>
    <property type="project" value="TreeGrafter"/>
</dbReference>
<dbReference type="PANTHER" id="PTHR30050">
    <property type="entry name" value="CHROMOSOMAL REPLICATION INITIATOR PROTEIN DNAA"/>
    <property type="match status" value="1"/>
</dbReference>
<feature type="domain" description="IstB-like ATP-binding" evidence="1">
    <location>
        <begin position="6"/>
        <end position="119"/>
    </location>
</feature>
<evidence type="ECO:0000259" key="1">
    <source>
        <dbReference type="Pfam" id="PF01695"/>
    </source>
</evidence>
<dbReference type="Proteomes" id="UP000019812">
    <property type="component" value="Unassembled WGS sequence"/>
</dbReference>
<evidence type="ECO:0000313" key="3">
    <source>
        <dbReference type="Proteomes" id="UP000019812"/>
    </source>
</evidence>
<gene>
    <name evidence="2" type="ORF">CAPSK01_001106</name>
</gene>
<dbReference type="InterPro" id="IPR027417">
    <property type="entry name" value="P-loop_NTPase"/>
</dbReference>
<name>A0A084Y3R6_9PROT</name>
<dbReference type="STRING" id="1457154.CAPSK01_001106"/>
<organism evidence="2 3">
    <name type="scientific">Candidatus Accumulibacter vicinus</name>
    <dbReference type="NCBI Taxonomy" id="2954382"/>
    <lineage>
        <taxon>Bacteria</taxon>
        <taxon>Pseudomonadati</taxon>
        <taxon>Pseudomonadota</taxon>
        <taxon>Betaproteobacteria</taxon>
        <taxon>Candidatus Accumulibacter</taxon>
    </lineage>
</organism>
<reference evidence="2 3" key="1">
    <citation type="submission" date="2014-07" db="EMBL/GenBank/DDBJ databases">
        <title>Expanding our view of genomic diversity in Candidatus Accumulibacter clades.</title>
        <authorList>
            <person name="Skennerton C.T."/>
            <person name="Barr J.J."/>
            <person name="Slater F.R."/>
            <person name="Bond P.L."/>
            <person name="Tyson G.W."/>
        </authorList>
    </citation>
    <scope>NUCLEOTIDE SEQUENCE [LARGE SCALE GENOMIC DNA]</scope>
    <source>
        <strain evidence="3">SK-01</strain>
    </source>
</reference>
<dbReference type="Pfam" id="PF01695">
    <property type="entry name" value="IstB_IS21"/>
    <property type="match status" value="1"/>
</dbReference>
<comment type="caution">
    <text evidence="2">The sequence shown here is derived from an EMBL/GenBank/DDBJ whole genome shotgun (WGS) entry which is preliminary data.</text>
</comment>
<accession>A0A084Y3R6</accession>
<dbReference type="GO" id="GO:0005524">
    <property type="term" value="F:ATP binding"/>
    <property type="evidence" value="ECO:0007669"/>
    <property type="project" value="InterPro"/>
</dbReference>
<dbReference type="InterPro" id="IPR002611">
    <property type="entry name" value="IstB_ATP-bd"/>
</dbReference>
<evidence type="ECO:0000313" key="2">
    <source>
        <dbReference type="EMBL" id="KFB69360.1"/>
    </source>
</evidence>
<dbReference type="AlphaFoldDB" id="A0A084Y3R6"/>
<sequence length="123" mass="13855">MAKGDDWIGQGANLLLFGPPEVGKSHLVCAIGNGLIDRGYRVCFTRTSDLVQRLQVARREMRLAAEIARLDRFDLLILDDLSYVRRDQAETSVLFELIAERYERKSLALTANQPFSGWAGQDN</sequence>
<dbReference type="SUPFAM" id="SSF52540">
    <property type="entry name" value="P-loop containing nucleoside triphosphate hydrolases"/>
    <property type="match status" value="1"/>
</dbReference>
<dbReference type="EMBL" id="JDSS02000016">
    <property type="protein sequence ID" value="KFB69360.1"/>
    <property type="molecule type" value="Genomic_DNA"/>
</dbReference>